<proteinExistence type="evidence at transcript level"/>
<dbReference type="AlphaFoldDB" id="R4V386"/>
<protein>
    <submittedName>
        <fullName evidence="1">Uncharacterized protein</fullName>
    </submittedName>
</protein>
<evidence type="ECO:0000313" key="1">
    <source>
        <dbReference type="EMBL" id="AGM32248.1"/>
    </source>
</evidence>
<name>R4V386_COPFO</name>
<sequence>MGISMTEPRPIVIPLTHRPITATNRRRLHPFFKKQKGPEQSKTSIYQSNTKRPVIPKIEKSIVFDDSSPFNKLVSGLLKPLSKSPSHPRIVANKKGRLEHYTSVESIQHSSSVKNVFDGNNLRVNGTKLMGKKKNCSCPDGQNEGPKALEPQIVNRSSFQSPLDCNPQAQDMRIRMSLSLPQLPSGVTHKFPFIILEMPLRRNGFSIDSFTSSESEDENVDKK</sequence>
<reference evidence="1" key="1">
    <citation type="submission" date="2013-02" db="EMBL/GenBank/DDBJ databases">
        <title>Immune-Related transcriptome of Coptotermes formosanus Shiraki workers: the defense mechanism.</title>
        <authorList>
            <person name="Hussain A."/>
            <person name="Li Y.F."/>
            <person name="Wen S.Y."/>
        </authorList>
    </citation>
    <scope>NUCLEOTIDE SEQUENCE</scope>
</reference>
<accession>R4V386</accession>
<dbReference type="EMBL" id="KC632434">
    <property type="protein sequence ID" value="AGM32248.1"/>
    <property type="molecule type" value="mRNA"/>
</dbReference>
<organism evidence="1">
    <name type="scientific">Coptotermes formosanus</name>
    <name type="common">Formosan subterranean termite</name>
    <dbReference type="NCBI Taxonomy" id="36987"/>
    <lineage>
        <taxon>Eukaryota</taxon>
        <taxon>Metazoa</taxon>
        <taxon>Ecdysozoa</taxon>
        <taxon>Arthropoda</taxon>
        <taxon>Hexapoda</taxon>
        <taxon>Insecta</taxon>
        <taxon>Pterygota</taxon>
        <taxon>Neoptera</taxon>
        <taxon>Polyneoptera</taxon>
        <taxon>Dictyoptera</taxon>
        <taxon>Blattodea</taxon>
        <taxon>Blattoidea</taxon>
        <taxon>Termitoidae</taxon>
        <taxon>Rhinotermitidae</taxon>
        <taxon>Coptotermes</taxon>
    </lineage>
</organism>